<proteinExistence type="inferred from homology"/>
<comment type="similarity">
    <text evidence="1">Belongs to the LysR transcriptional regulatory family.</text>
</comment>
<dbReference type="InterPro" id="IPR000847">
    <property type="entry name" value="LysR_HTH_N"/>
</dbReference>
<dbReference type="Gene3D" id="1.10.10.10">
    <property type="entry name" value="Winged helix-like DNA-binding domain superfamily/Winged helix DNA-binding domain"/>
    <property type="match status" value="1"/>
</dbReference>
<reference evidence="7 8" key="1">
    <citation type="journal article" date="2016" name="Int. J. Syst. Evol. Microbiol.">
        <title>Pseudaminobacter manganicus sp. nov., isolated from sludge of a manganese mine.</title>
        <authorList>
            <person name="Li J."/>
            <person name="Huang J."/>
            <person name="Liao S."/>
            <person name="Wang G."/>
        </authorList>
    </citation>
    <scope>NUCLEOTIDE SEQUENCE [LARGE SCALE GENOMIC DNA]</scope>
    <source>
        <strain evidence="7 8">JH-7</strain>
    </source>
</reference>
<evidence type="ECO:0000256" key="4">
    <source>
        <dbReference type="ARBA" id="ARBA00023125"/>
    </source>
</evidence>
<dbReference type="AlphaFoldDB" id="A0A1V8RUU3"/>
<gene>
    <name evidence="7" type="ORF">BFN67_12070</name>
</gene>
<dbReference type="InterPro" id="IPR050389">
    <property type="entry name" value="LysR-type_TF"/>
</dbReference>
<evidence type="ECO:0000313" key="7">
    <source>
        <dbReference type="EMBL" id="OQM76970.1"/>
    </source>
</evidence>
<keyword evidence="4" id="KW-0238">DNA-binding</keyword>
<dbReference type="STRING" id="1873176.BFN67_12070"/>
<dbReference type="Gene3D" id="3.40.190.10">
    <property type="entry name" value="Periplasmic binding protein-like II"/>
    <property type="match status" value="2"/>
</dbReference>
<dbReference type="Pfam" id="PF03466">
    <property type="entry name" value="LysR_substrate"/>
    <property type="match status" value="1"/>
</dbReference>
<protein>
    <submittedName>
        <fullName evidence="7">LysR family transcriptional regulator</fullName>
    </submittedName>
</protein>
<dbReference type="EMBL" id="MDET01000004">
    <property type="protein sequence ID" value="OQM76970.1"/>
    <property type="molecule type" value="Genomic_DNA"/>
</dbReference>
<accession>A0A1V8RUU3</accession>
<dbReference type="SUPFAM" id="SSF53850">
    <property type="entry name" value="Periplasmic binding protein-like II"/>
    <property type="match status" value="1"/>
</dbReference>
<evidence type="ECO:0000256" key="1">
    <source>
        <dbReference type="ARBA" id="ARBA00009437"/>
    </source>
</evidence>
<dbReference type="RefSeq" id="WP_080918340.1">
    <property type="nucleotide sequence ID" value="NZ_MDET01000004.1"/>
</dbReference>
<dbReference type="InterPro" id="IPR005119">
    <property type="entry name" value="LysR_subst-bd"/>
</dbReference>
<dbReference type="PANTHER" id="PTHR30118:SF15">
    <property type="entry name" value="TRANSCRIPTIONAL REGULATORY PROTEIN"/>
    <property type="match status" value="1"/>
</dbReference>
<dbReference type="InterPro" id="IPR036390">
    <property type="entry name" value="WH_DNA-bd_sf"/>
</dbReference>
<dbReference type="GO" id="GO:0003677">
    <property type="term" value="F:DNA binding"/>
    <property type="evidence" value="ECO:0007669"/>
    <property type="project" value="UniProtKB-KW"/>
</dbReference>
<name>A0A1V8RUU3_9HYPH</name>
<dbReference type="Proteomes" id="UP000191905">
    <property type="component" value="Unassembled WGS sequence"/>
</dbReference>
<dbReference type="PANTHER" id="PTHR30118">
    <property type="entry name" value="HTH-TYPE TRANSCRIPTIONAL REGULATOR LEUO-RELATED"/>
    <property type="match status" value="1"/>
</dbReference>
<organism evidence="7 8">
    <name type="scientific">Manganibacter manganicus</name>
    <dbReference type="NCBI Taxonomy" id="1873176"/>
    <lineage>
        <taxon>Bacteria</taxon>
        <taxon>Pseudomonadati</taxon>
        <taxon>Pseudomonadota</taxon>
        <taxon>Alphaproteobacteria</taxon>
        <taxon>Hyphomicrobiales</taxon>
        <taxon>Phyllobacteriaceae</taxon>
        <taxon>Manganibacter</taxon>
    </lineage>
</organism>
<keyword evidence="3" id="KW-0805">Transcription regulation</keyword>
<feature type="domain" description="HTH lysR-type" evidence="6">
    <location>
        <begin position="6"/>
        <end position="63"/>
    </location>
</feature>
<dbReference type="GO" id="GO:0003700">
    <property type="term" value="F:DNA-binding transcription factor activity"/>
    <property type="evidence" value="ECO:0007669"/>
    <property type="project" value="InterPro"/>
</dbReference>
<evidence type="ECO:0000313" key="8">
    <source>
        <dbReference type="Proteomes" id="UP000191905"/>
    </source>
</evidence>
<dbReference type="InterPro" id="IPR036388">
    <property type="entry name" value="WH-like_DNA-bd_sf"/>
</dbReference>
<evidence type="ECO:0000256" key="2">
    <source>
        <dbReference type="ARBA" id="ARBA00022458"/>
    </source>
</evidence>
<evidence type="ECO:0000256" key="3">
    <source>
        <dbReference type="ARBA" id="ARBA00023015"/>
    </source>
</evidence>
<dbReference type="PROSITE" id="PS50931">
    <property type="entry name" value="HTH_LYSR"/>
    <property type="match status" value="1"/>
</dbReference>
<comment type="caution">
    <text evidence="7">The sequence shown here is derived from an EMBL/GenBank/DDBJ whole genome shotgun (WGS) entry which is preliminary data.</text>
</comment>
<evidence type="ECO:0000256" key="5">
    <source>
        <dbReference type="ARBA" id="ARBA00023163"/>
    </source>
</evidence>
<dbReference type="OrthoDB" id="528082at2"/>
<dbReference type="CDD" id="cd08417">
    <property type="entry name" value="PBP2_Nitroaromatics_like"/>
    <property type="match status" value="1"/>
</dbReference>
<evidence type="ECO:0000259" key="6">
    <source>
        <dbReference type="PROSITE" id="PS50931"/>
    </source>
</evidence>
<sequence length="300" mass="32410">MNLRLIDLNLLVVLDVLLDEAHVSRAAERLALSQPAASSALERCRHLFGDPLLLRGRGVMRLTPKAEALRGPLKTLLADTVKLLDPPVIDLADLRQTVRIVMSDFPAAVIAGPMHRHLAQTAPGIDLVIVPWVGAAAAQEALEKGEADLAVSVFPDPGEVFRRETLLHETYVVAMRRNHPAAADFDLESWLAFPHVLVSGRGQIRGALDEALAVLGRARRVGMVVPSFLIVPPLLEASDLIALLPSRCIPADAAGRFAVFEPPIAVEGFPLHLAWHARRDRDAGVQHVAGNLRALLSSGE</sequence>
<keyword evidence="8" id="KW-1185">Reference proteome</keyword>
<dbReference type="Pfam" id="PF00126">
    <property type="entry name" value="HTH_1"/>
    <property type="match status" value="1"/>
</dbReference>
<keyword evidence="2" id="KW-0536">Nodulation</keyword>
<dbReference type="InterPro" id="IPR037402">
    <property type="entry name" value="YidZ_PBP2"/>
</dbReference>
<dbReference type="SUPFAM" id="SSF46785">
    <property type="entry name" value="Winged helix' DNA-binding domain"/>
    <property type="match status" value="1"/>
</dbReference>
<keyword evidence="5" id="KW-0804">Transcription</keyword>